<keyword evidence="5" id="KW-1185">Reference proteome</keyword>
<name>A0A9Y2IDJ1_9PSEU</name>
<dbReference type="GO" id="GO:0000976">
    <property type="term" value="F:transcription cis-regulatory region binding"/>
    <property type="evidence" value="ECO:0007669"/>
    <property type="project" value="TreeGrafter"/>
</dbReference>
<dbReference type="SUPFAM" id="SSF46689">
    <property type="entry name" value="Homeodomain-like"/>
    <property type="match status" value="1"/>
</dbReference>
<evidence type="ECO:0000256" key="2">
    <source>
        <dbReference type="PROSITE-ProRule" id="PRU00335"/>
    </source>
</evidence>
<dbReference type="Pfam" id="PF00440">
    <property type="entry name" value="TetR_N"/>
    <property type="match status" value="1"/>
</dbReference>
<evidence type="ECO:0000259" key="3">
    <source>
        <dbReference type="PROSITE" id="PS50977"/>
    </source>
</evidence>
<dbReference type="InterPro" id="IPR009057">
    <property type="entry name" value="Homeodomain-like_sf"/>
</dbReference>
<dbReference type="PROSITE" id="PS50977">
    <property type="entry name" value="HTH_TETR_2"/>
    <property type="match status" value="1"/>
</dbReference>
<dbReference type="InterPro" id="IPR001647">
    <property type="entry name" value="HTH_TetR"/>
</dbReference>
<dbReference type="AlphaFoldDB" id="A0A9Y2IDJ1"/>
<dbReference type="Gene3D" id="1.10.357.10">
    <property type="entry name" value="Tetracycline Repressor, domain 2"/>
    <property type="match status" value="1"/>
</dbReference>
<dbReference type="KEGG" id="acab:QRX50_33695"/>
<gene>
    <name evidence="4" type="ORF">QRX50_33695</name>
</gene>
<dbReference type="Pfam" id="PF17929">
    <property type="entry name" value="TetR_C_34"/>
    <property type="match status" value="1"/>
</dbReference>
<dbReference type="InterPro" id="IPR050109">
    <property type="entry name" value="HTH-type_TetR-like_transc_reg"/>
</dbReference>
<protein>
    <submittedName>
        <fullName evidence="4">TetR family transcriptional regulator</fullName>
    </submittedName>
</protein>
<dbReference type="EMBL" id="CP127294">
    <property type="protein sequence ID" value="WIX76393.1"/>
    <property type="molecule type" value="Genomic_DNA"/>
</dbReference>
<organism evidence="4 5">
    <name type="scientific">Amycolatopsis carbonis</name>
    <dbReference type="NCBI Taxonomy" id="715471"/>
    <lineage>
        <taxon>Bacteria</taxon>
        <taxon>Bacillati</taxon>
        <taxon>Actinomycetota</taxon>
        <taxon>Actinomycetes</taxon>
        <taxon>Pseudonocardiales</taxon>
        <taxon>Pseudonocardiaceae</taxon>
        <taxon>Amycolatopsis</taxon>
    </lineage>
</organism>
<dbReference type="RefSeq" id="WP_285967142.1">
    <property type="nucleotide sequence ID" value="NZ_CP127294.1"/>
</dbReference>
<sequence>MVTSDFQRARRPEHKEQRRDAILAAARALATRDGVRSVTLGDIAGEVGVHKSALLRYFETREEIYLHLTAECWHDWAAGLHAALDGTTDATPAEVADVIARTLDERPLFCDLLAHAPLTLERHVSLDSVRAFKLSTLEAVKDIAALFTRTLPGLGAAGGRHVVGAVTALAASFWQISHPPETLAQLYREDPRLGHGVVEFTPRLRRLTEAVLTGLISSADNA</sequence>
<keyword evidence="1 2" id="KW-0238">DNA-binding</keyword>
<proteinExistence type="predicted"/>
<evidence type="ECO:0000313" key="4">
    <source>
        <dbReference type="EMBL" id="WIX76393.1"/>
    </source>
</evidence>
<dbReference type="GO" id="GO:0003700">
    <property type="term" value="F:DNA-binding transcription factor activity"/>
    <property type="evidence" value="ECO:0007669"/>
    <property type="project" value="TreeGrafter"/>
</dbReference>
<evidence type="ECO:0000256" key="1">
    <source>
        <dbReference type="ARBA" id="ARBA00023125"/>
    </source>
</evidence>
<dbReference type="PRINTS" id="PR00455">
    <property type="entry name" value="HTHTETR"/>
</dbReference>
<feature type="domain" description="HTH tetR-type" evidence="3">
    <location>
        <begin position="16"/>
        <end position="76"/>
    </location>
</feature>
<dbReference type="InterPro" id="IPR041483">
    <property type="entry name" value="TetR_C_34"/>
</dbReference>
<accession>A0A9Y2IDJ1</accession>
<evidence type="ECO:0000313" key="5">
    <source>
        <dbReference type="Proteomes" id="UP001236014"/>
    </source>
</evidence>
<dbReference type="Proteomes" id="UP001236014">
    <property type="component" value="Chromosome"/>
</dbReference>
<feature type="DNA-binding region" description="H-T-H motif" evidence="2">
    <location>
        <begin position="39"/>
        <end position="58"/>
    </location>
</feature>
<dbReference type="PANTHER" id="PTHR30055:SF178">
    <property type="entry name" value="POSSIBLE TRANSCRIPTIONAL REGULATORY PROTEIN"/>
    <property type="match status" value="1"/>
</dbReference>
<reference evidence="4 5" key="1">
    <citation type="submission" date="2023-06" db="EMBL/GenBank/DDBJ databases">
        <authorList>
            <person name="Oyuntsetseg B."/>
            <person name="Kim S.B."/>
        </authorList>
    </citation>
    <scope>NUCLEOTIDE SEQUENCE [LARGE SCALE GENOMIC DNA]</scope>
    <source>
        <strain evidence="4 5">2-15</strain>
    </source>
</reference>
<dbReference type="PANTHER" id="PTHR30055">
    <property type="entry name" value="HTH-TYPE TRANSCRIPTIONAL REGULATOR RUTR"/>
    <property type="match status" value="1"/>
</dbReference>